<dbReference type="AlphaFoldDB" id="A0AAN9Q785"/>
<evidence type="ECO:0000313" key="3">
    <source>
        <dbReference type="EMBL" id="KAK7320718.1"/>
    </source>
</evidence>
<gene>
    <name evidence="3" type="ORF">VNO77_30447</name>
</gene>
<dbReference type="InterPro" id="IPR003892">
    <property type="entry name" value="CUE"/>
</dbReference>
<dbReference type="Gene3D" id="1.10.8.10">
    <property type="entry name" value="DNA helicase RuvA subunit, C-terminal domain"/>
    <property type="match status" value="1"/>
</dbReference>
<evidence type="ECO:0000313" key="4">
    <source>
        <dbReference type="Proteomes" id="UP001367508"/>
    </source>
</evidence>
<sequence>MKPQASSLNPYAASYIPLSKRETDGRTSLIERDSGNYGGTVWFQTHQETASDQRLVNSSTGKPVAFPVKSQPASSSYSSSSQNVVELTDKQLLDEELDMDIEYLRMTFPGISDQSLVDVYNVNRGDLDAAVDMLNQLEFDSVQSSGSLPETLDIGDVSESGLSADSASFKQKNVAAEANASSCHMASANVS</sequence>
<feature type="domain" description="CUE" evidence="2">
    <location>
        <begin position="96"/>
        <end position="139"/>
    </location>
</feature>
<dbReference type="Proteomes" id="UP001367508">
    <property type="component" value="Unassembled WGS sequence"/>
</dbReference>
<evidence type="ECO:0000259" key="2">
    <source>
        <dbReference type="PROSITE" id="PS51140"/>
    </source>
</evidence>
<protein>
    <recommendedName>
        <fullName evidence="2">CUE domain-containing protein</fullName>
    </recommendedName>
</protein>
<feature type="compositionally biased region" description="Polar residues" evidence="1">
    <location>
        <begin position="52"/>
        <end position="61"/>
    </location>
</feature>
<dbReference type="InterPro" id="IPR038981">
    <property type="entry name" value="CID5/CID6"/>
</dbReference>
<reference evidence="3 4" key="1">
    <citation type="submission" date="2024-01" db="EMBL/GenBank/DDBJ databases">
        <title>The genomes of 5 underutilized Papilionoideae crops provide insights into root nodulation and disease resistanc.</title>
        <authorList>
            <person name="Jiang F."/>
        </authorList>
    </citation>
    <scope>NUCLEOTIDE SEQUENCE [LARGE SCALE GENOMIC DNA]</scope>
    <source>
        <strain evidence="3">LVBAO_FW01</strain>
        <tissue evidence="3">Leaves</tissue>
    </source>
</reference>
<proteinExistence type="predicted"/>
<organism evidence="3 4">
    <name type="scientific">Canavalia gladiata</name>
    <name type="common">Sword bean</name>
    <name type="synonym">Dolichos gladiatus</name>
    <dbReference type="NCBI Taxonomy" id="3824"/>
    <lineage>
        <taxon>Eukaryota</taxon>
        <taxon>Viridiplantae</taxon>
        <taxon>Streptophyta</taxon>
        <taxon>Embryophyta</taxon>
        <taxon>Tracheophyta</taxon>
        <taxon>Spermatophyta</taxon>
        <taxon>Magnoliopsida</taxon>
        <taxon>eudicotyledons</taxon>
        <taxon>Gunneridae</taxon>
        <taxon>Pentapetalae</taxon>
        <taxon>rosids</taxon>
        <taxon>fabids</taxon>
        <taxon>Fabales</taxon>
        <taxon>Fabaceae</taxon>
        <taxon>Papilionoideae</taxon>
        <taxon>50 kb inversion clade</taxon>
        <taxon>NPAAA clade</taxon>
        <taxon>indigoferoid/millettioid clade</taxon>
        <taxon>Phaseoleae</taxon>
        <taxon>Canavalia</taxon>
    </lineage>
</organism>
<feature type="region of interest" description="Disordered" evidence="1">
    <location>
        <begin position="52"/>
        <end position="80"/>
    </location>
</feature>
<dbReference type="EMBL" id="JAYMYQ010000007">
    <property type="protein sequence ID" value="KAK7320718.1"/>
    <property type="molecule type" value="Genomic_DNA"/>
</dbReference>
<dbReference type="CDD" id="cd14371">
    <property type="entry name" value="CUE_CID7_like"/>
    <property type="match status" value="1"/>
</dbReference>
<dbReference type="PANTHER" id="PTHR37252">
    <property type="entry name" value="POLYADENYLATE-BINDING PROTEIN-INTERACTING PROTEIN 6"/>
    <property type="match status" value="1"/>
</dbReference>
<evidence type="ECO:0000256" key="1">
    <source>
        <dbReference type="SAM" id="MobiDB-lite"/>
    </source>
</evidence>
<keyword evidence="4" id="KW-1185">Reference proteome</keyword>
<dbReference type="InterPro" id="IPR041806">
    <property type="entry name" value="CID5/6/7_CUE"/>
</dbReference>
<accession>A0AAN9Q785</accession>
<dbReference type="PROSITE" id="PS51140">
    <property type="entry name" value="CUE"/>
    <property type="match status" value="1"/>
</dbReference>
<comment type="caution">
    <text evidence="3">The sequence shown here is derived from an EMBL/GenBank/DDBJ whole genome shotgun (WGS) entry which is preliminary data.</text>
</comment>
<name>A0AAN9Q785_CANGL</name>
<dbReference type="PANTHER" id="PTHR37252:SF3">
    <property type="entry name" value="POLYADENYLATE-BINDING PROTEIN-INTERACTING PROTEIN 6"/>
    <property type="match status" value="1"/>
</dbReference>
<dbReference type="GO" id="GO:0043130">
    <property type="term" value="F:ubiquitin binding"/>
    <property type="evidence" value="ECO:0007669"/>
    <property type="project" value="InterPro"/>
</dbReference>